<dbReference type="Gene3D" id="3.30.565.10">
    <property type="entry name" value="Histidine kinase-like ATPase, C-terminal domain"/>
    <property type="match status" value="1"/>
</dbReference>
<dbReference type="Gene3D" id="6.10.340.10">
    <property type="match status" value="1"/>
</dbReference>
<reference evidence="17 18" key="1">
    <citation type="submission" date="2017-04" db="EMBL/GenBank/DDBJ databases">
        <authorList>
            <person name="Afonso C.L."/>
            <person name="Miller P.J."/>
            <person name="Scott M.A."/>
            <person name="Spackman E."/>
            <person name="Goraichik I."/>
            <person name="Dimitrov K.M."/>
            <person name="Suarez D.L."/>
            <person name="Swayne D.E."/>
        </authorList>
    </citation>
    <scope>NUCLEOTIDE SEQUENCE [LARGE SCALE GENOMIC DNA]</scope>
    <source>
        <strain evidence="17 18">ToBE</strain>
    </source>
</reference>
<dbReference type="InterPro" id="IPR003661">
    <property type="entry name" value="HisK_dim/P_dom"/>
</dbReference>
<dbReference type="GO" id="GO:0000155">
    <property type="term" value="F:phosphorelay sensor kinase activity"/>
    <property type="evidence" value="ECO:0007669"/>
    <property type="project" value="InterPro"/>
</dbReference>
<evidence type="ECO:0000256" key="4">
    <source>
        <dbReference type="ARBA" id="ARBA00022475"/>
    </source>
</evidence>
<evidence type="ECO:0000256" key="1">
    <source>
        <dbReference type="ARBA" id="ARBA00000085"/>
    </source>
</evidence>
<dbReference type="PROSITE" id="PS50885">
    <property type="entry name" value="HAMP"/>
    <property type="match status" value="1"/>
</dbReference>
<dbReference type="SMART" id="SM00388">
    <property type="entry name" value="HisKA"/>
    <property type="match status" value="1"/>
</dbReference>
<name>A0A1W1VZG6_9FIRM</name>
<feature type="transmembrane region" description="Helical" evidence="14">
    <location>
        <begin position="293"/>
        <end position="311"/>
    </location>
</feature>
<feature type="transmembrane region" description="Helical" evidence="14">
    <location>
        <begin position="21"/>
        <end position="41"/>
    </location>
</feature>
<evidence type="ECO:0000256" key="12">
    <source>
        <dbReference type="ARBA" id="ARBA00023012"/>
    </source>
</evidence>
<evidence type="ECO:0000256" key="14">
    <source>
        <dbReference type="SAM" id="Phobius"/>
    </source>
</evidence>
<dbReference type="InterPro" id="IPR036097">
    <property type="entry name" value="HisK_dim/P_sf"/>
</dbReference>
<dbReference type="Pfam" id="PF00512">
    <property type="entry name" value="HisKA"/>
    <property type="match status" value="1"/>
</dbReference>
<feature type="domain" description="Histidine kinase" evidence="15">
    <location>
        <begin position="389"/>
        <end position="604"/>
    </location>
</feature>
<evidence type="ECO:0000256" key="6">
    <source>
        <dbReference type="ARBA" id="ARBA00022679"/>
    </source>
</evidence>
<dbReference type="PRINTS" id="PR00344">
    <property type="entry name" value="BCTRLSENSOR"/>
</dbReference>
<comment type="subcellular location">
    <subcellularLocation>
        <location evidence="2">Cell membrane</location>
        <topology evidence="2">Multi-pass membrane protein</topology>
    </subcellularLocation>
</comment>
<proteinExistence type="predicted"/>
<dbReference type="PROSITE" id="PS50109">
    <property type="entry name" value="HIS_KIN"/>
    <property type="match status" value="1"/>
</dbReference>
<keyword evidence="9 17" id="KW-0418">Kinase</keyword>
<dbReference type="GO" id="GO:0005886">
    <property type="term" value="C:plasma membrane"/>
    <property type="evidence" value="ECO:0007669"/>
    <property type="project" value="UniProtKB-SubCell"/>
</dbReference>
<keyword evidence="4" id="KW-1003">Cell membrane</keyword>
<evidence type="ECO:0000256" key="5">
    <source>
        <dbReference type="ARBA" id="ARBA00022553"/>
    </source>
</evidence>
<dbReference type="CDD" id="cd00082">
    <property type="entry name" value="HisKA"/>
    <property type="match status" value="1"/>
</dbReference>
<keyword evidence="13 14" id="KW-0472">Membrane</keyword>
<gene>
    <name evidence="17" type="ORF">SAMN00808754_2523</name>
</gene>
<evidence type="ECO:0000256" key="2">
    <source>
        <dbReference type="ARBA" id="ARBA00004651"/>
    </source>
</evidence>
<dbReference type="InterPro" id="IPR005467">
    <property type="entry name" value="His_kinase_dom"/>
</dbReference>
<evidence type="ECO:0000256" key="10">
    <source>
        <dbReference type="ARBA" id="ARBA00022840"/>
    </source>
</evidence>
<keyword evidence="6" id="KW-0808">Transferase</keyword>
<dbReference type="Proteomes" id="UP000192569">
    <property type="component" value="Chromosome I"/>
</dbReference>
<accession>A0A1W1VZG6</accession>
<dbReference type="SMART" id="SM00387">
    <property type="entry name" value="HATPase_c"/>
    <property type="match status" value="1"/>
</dbReference>
<dbReference type="Pfam" id="PF02518">
    <property type="entry name" value="HATPase_c"/>
    <property type="match status" value="1"/>
</dbReference>
<evidence type="ECO:0000256" key="13">
    <source>
        <dbReference type="ARBA" id="ARBA00023136"/>
    </source>
</evidence>
<keyword evidence="5" id="KW-0597">Phosphoprotein</keyword>
<sequence>MEGLVTGSPRVKRWRQLRFRLLVAGVFISVLPLLLLGAYHLNLVGRWQEKSIEEQNRVAAEAIANDIFNLTTQQEGLLQAFSIRYGKELLEMPFKETERILYSILRLSPYLEEVSVVELTGKELARASRRHLVVPGEQRFFYDRELIERVGRGERYYGPVEIEEDGRPLFSLAVPLWDLSRGWPVGGLKAKVSLKGIMDSITKAHAQQGGTIYLIDSTGRLIGHQDFSLVLRQLGVRRNPAVRDFLQGKKPPTRYVSHDGQEVLGAVIPLRDLGWGIIIEYPVSWAMAPVRTAAWHLLALLAVVVALLLLLNSYLSWHFSRPIEELGRAALEVARGNFVEVNLMSSVGELASLQETFNYMSRELREKAKMEALVRQTDKLAAVGRLAAGVAHEINNPLAIVSAYTEDFLERLEEGGTTCFKEGEWKAYLTAVLRQVARCTSIIRKLLDFARPAPGLREWVKINELVQGIVSLMDYTLKKKGIELTLKIEEDLEVYADRLQLEQVLLNLLTNAVEAIEKEGKICIKAIKKGQEIEISVIDTGKGIPPENLEKIFEPFFTTKPVGQGTGLGLSICYGIIQELGGRMVVESSLGQGTTVKVYLPARQRGGNG</sequence>
<dbReference type="STRING" id="698762.SAMN00808754_2523"/>
<comment type="catalytic activity">
    <reaction evidence="1">
        <text>ATP + protein L-histidine = ADP + protein N-phospho-L-histidine.</text>
        <dbReference type="EC" id="2.7.13.3"/>
    </reaction>
</comment>
<feature type="domain" description="HAMP" evidence="16">
    <location>
        <begin position="317"/>
        <end position="369"/>
    </location>
</feature>
<dbReference type="InterPro" id="IPR004358">
    <property type="entry name" value="Sig_transdc_His_kin-like_C"/>
</dbReference>
<evidence type="ECO:0000313" key="17">
    <source>
        <dbReference type="EMBL" id="SMB98736.1"/>
    </source>
</evidence>
<dbReference type="CDD" id="cd06225">
    <property type="entry name" value="HAMP"/>
    <property type="match status" value="1"/>
</dbReference>
<dbReference type="GO" id="GO:0005524">
    <property type="term" value="F:ATP binding"/>
    <property type="evidence" value="ECO:0007669"/>
    <property type="project" value="UniProtKB-KW"/>
</dbReference>
<dbReference type="InterPro" id="IPR003660">
    <property type="entry name" value="HAMP_dom"/>
</dbReference>
<dbReference type="SUPFAM" id="SSF47384">
    <property type="entry name" value="Homodimeric domain of signal transducing histidine kinase"/>
    <property type="match status" value="1"/>
</dbReference>
<dbReference type="EC" id="2.7.13.3" evidence="3"/>
<dbReference type="PANTHER" id="PTHR43065:SF10">
    <property type="entry name" value="PEROXIDE STRESS-ACTIVATED HISTIDINE KINASE MAK3"/>
    <property type="match status" value="1"/>
</dbReference>
<keyword evidence="7 14" id="KW-0812">Transmembrane</keyword>
<dbReference type="SMART" id="SM00304">
    <property type="entry name" value="HAMP"/>
    <property type="match status" value="1"/>
</dbReference>
<dbReference type="InterPro" id="IPR036890">
    <property type="entry name" value="HATPase_C_sf"/>
</dbReference>
<keyword evidence="18" id="KW-1185">Reference proteome</keyword>
<dbReference type="InterPro" id="IPR033479">
    <property type="entry name" value="dCache_1"/>
</dbReference>
<dbReference type="PANTHER" id="PTHR43065">
    <property type="entry name" value="SENSOR HISTIDINE KINASE"/>
    <property type="match status" value="1"/>
</dbReference>
<evidence type="ECO:0000256" key="11">
    <source>
        <dbReference type="ARBA" id="ARBA00022989"/>
    </source>
</evidence>
<keyword evidence="12" id="KW-0902">Two-component regulatory system</keyword>
<keyword evidence="11 14" id="KW-1133">Transmembrane helix</keyword>
<dbReference type="CDD" id="cd18773">
    <property type="entry name" value="PDC1_HK_sensor"/>
    <property type="match status" value="1"/>
</dbReference>
<dbReference type="Pfam" id="PF02743">
    <property type="entry name" value="dCache_1"/>
    <property type="match status" value="1"/>
</dbReference>
<organism evidence="17 18">
    <name type="scientific">Thermanaeromonas toyohensis ToBE</name>
    <dbReference type="NCBI Taxonomy" id="698762"/>
    <lineage>
        <taxon>Bacteria</taxon>
        <taxon>Bacillati</taxon>
        <taxon>Bacillota</taxon>
        <taxon>Clostridia</taxon>
        <taxon>Neomoorellales</taxon>
        <taxon>Neomoorellaceae</taxon>
        <taxon>Thermanaeromonas</taxon>
    </lineage>
</organism>
<dbReference type="FunFam" id="3.30.565.10:FF:000006">
    <property type="entry name" value="Sensor histidine kinase WalK"/>
    <property type="match status" value="1"/>
</dbReference>
<dbReference type="Pfam" id="PF00672">
    <property type="entry name" value="HAMP"/>
    <property type="match status" value="1"/>
</dbReference>
<evidence type="ECO:0000256" key="9">
    <source>
        <dbReference type="ARBA" id="ARBA00022777"/>
    </source>
</evidence>
<dbReference type="InterPro" id="IPR003594">
    <property type="entry name" value="HATPase_dom"/>
</dbReference>
<evidence type="ECO:0000256" key="3">
    <source>
        <dbReference type="ARBA" id="ARBA00012438"/>
    </source>
</evidence>
<dbReference type="Gene3D" id="1.10.287.130">
    <property type="match status" value="1"/>
</dbReference>
<dbReference type="AlphaFoldDB" id="A0A1W1VZG6"/>
<evidence type="ECO:0000259" key="16">
    <source>
        <dbReference type="PROSITE" id="PS50885"/>
    </source>
</evidence>
<evidence type="ECO:0000256" key="7">
    <source>
        <dbReference type="ARBA" id="ARBA00022692"/>
    </source>
</evidence>
<evidence type="ECO:0000313" key="18">
    <source>
        <dbReference type="Proteomes" id="UP000192569"/>
    </source>
</evidence>
<dbReference type="SUPFAM" id="SSF55874">
    <property type="entry name" value="ATPase domain of HSP90 chaperone/DNA topoisomerase II/histidine kinase"/>
    <property type="match status" value="1"/>
</dbReference>
<dbReference type="Gene3D" id="3.30.450.20">
    <property type="entry name" value="PAS domain"/>
    <property type="match status" value="1"/>
</dbReference>
<protein>
    <recommendedName>
        <fullName evidence="3">histidine kinase</fullName>
        <ecNumber evidence="3">2.7.13.3</ecNumber>
    </recommendedName>
</protein>
<evidence type="ECO:0000256" key="8">
    <source>
        <dbReference type="ARBA" id="ARBA00022741"/>
    </source>
</evidence>
<dbReference type="CDD" id="cd18774">
    <property type="entry name" value="PDC2_HK_sensor"/>
    <property type="match status" value="1"/>
</dbReference>
<dbReference type="EMBL" id="LT838272">
    <property type="protein sequence ID" value="SMB98736.1"/>
    <property type="molecule type" value="Genomic_DNA"/>
</dbReference>
<keyword evidence="10" id="KW-0067">ATP-binding</keyword>
<evidence type="ECO:0000259" key="15">
    <source>
        <dbReference type="PROSITE" id="PS50109"/>
    </source>
</evidence>
<keyword evidence="8" id="KW-0547">Nucleotide-binding</keyword>